<evidence type="ECO:0000256" key="18">
    <source>
        <dbReference type="ARBA" id="ARBA00068150"/>
    </source>
</evidence>
<dbReference type="GO" id="GO:0005524">
    <property type="term" value="F:ATP binding"/>
    <property type="evidence" value="ECO:0007669"/>
    <property type="project" value="UniProtKB-KW"/>
</dbReference>
<dbReference type="SMART" id="SM00065">
    <property type="entry name" value="GAF"/>
    <property type="match status" value="1"/>
</dbReference>
<dbReference type="SUPFAM" id="SSF47226">
    <property type="entry name" value="Histidine-containing phosphotransfer domain, HPT domain"/>
    <property type="match status" value="1"/>
</dbReference>
<comment type="caution">
    <text evidence="26">The sequence shown here is derived from an EMBL/GenBank/DDBJ whole genome shotgun (WGS) entry which is preliminary data.</text>
</comment>
<keyword evidence="27" id="KW-1185">Reference proteome</keyword>
<dbReference type="Gene3D" id="1.10.287.130">
    <property type="match status" value="1"/>
</dbReference>
<dbReference type="InterPro" id="IPR013783">
    <property type="entry name" value="Ig-like_fold"/>
</dbReference>
<dbReference type="SMART" id="SM00448">
    <property type="entry name" value="REC"/>
    <property type="match status" value="1"/>
</dbReference>
<dbReference type="SUPFAM" id="SSF55781">
    <property type="entry name" value="GAF domain-like"/>
    <property type="match status" value="1"/>
</dbReference>
<keyword evidence="13" id="KW-0902">Two-component regulatory system</keyword>
<evidence type="ECO:0000256" key="11">
    <source>
        <dbReference type="ARBA" id="ARBA00022840"/>
    </source>
</evidence>
<comment type="subcellular location">
    <subcellularLocation>
        <location evidence="2">Cell membrane</location>
        <topology evidence="2">Multi-pass membrane protein</topology>
    </subcellularLocation>
</comment>
<dbReference type="Pfam" id="PF07494">
    <property type="entry name" value="Reg_prop"/>
    <property type="match status" value="6"/>
</dbReference>
<dbReference type="InterPro" id="IPR011006">
    <property type="entry name" value="CheY-like_superfamily"/>
</dbReference>
<protein>
    <recommendedName>
        <fullName evidence="18">Sensory/regulatory protein RpfC</fullName>
        <ecNumber evidence="3">2.7.13.3</ecNumber>
    </recommendedName>
    <alternativeName>
        <fullName evidence="19">Virulence sensor protein BvgS</fullName>
    </alternativeName>
</protein>
<dbReference type="Pfam" id="PF02518">
    <property type="entry name" value="HATPase_c"/>
    <property type="match status" value="1"/>
</dbReference>
<keyword evidence="5 21" id="KW-0597">Phosphoprotein</keyword>
<keyword evidence="11" id="KW-0067">ATP-binding</keyword>
<dbReference type="InterPro" id="IPR011047">
    <property type="entry name" value="Quinoprotein_ADH-like_sf"/>
</dbReference>
<keyword evidence="9" id="KW-0547">Nucleotide-binding</keyword>
<keyword evidence="8 22" id="KW-0732">Signal</keyword>
<keyword evidence="10" id="KW-0418">Kinase</keyword>
<evidence type="ECO:0000256" key="2">
    <source>
        <dbReference type="ARBA" id="ARBA00004651"/>
    </source>
</evidence>
<dbReference type="PROSITE" id="PS50109">
    <property type="entry name" value="HIS_KIN"/>
    <property type="match status" value="1"/>
</dbReference>
<dbReference type="Gene3D" id="3.30.450.40">
    <property type="match status" value="1"/>
</dbReference>
<feature type="domain" description="HPt" evidence="25">
    <location>
        <begin position="1424"/>
        <end position="1518"/>
    </location>
</feature>
<dbReference type="InterPro" id="IPR003018">
    <property type="entry name" value="GAF"/>
</dbReference>
<dbReference type="InterPro" id="IPR005467">
    <property type="entry name" value="His_kinase_dom"/>
</dbReference>
<dbReference type="InterPro" id="IPR036097">
    <property type="entry name" value="HisK_dim/P_sf"/>
</dbReference>
<dbReference type="PANTHER" id="PTHR45339">
    <property type="entry name" value="HYBRID SIGNAL TRANSDUCTION HISTIDINE KINASE J"/>
    <property type="match status" value="1"/>
</dbReference>
<dbReference type="EC" id="2.7.13.3" evidence="3"/>
<evidence type="ECO:0000256" key="20">
    <source>
        <dbReference type="PROSITE-ProRule" id="PRU00110"/>
    </source>
</evidence>
<dbReference type="SUPFAM" id="SSF63829">
    <property type="entry name" value="Calcium-dependent phosphotriesterase"/>
    <property type="match status" value="1"/>
</dbReference>
<evidence type="ECO:0000256" key="16">
    <source>
        <dbReference type="ARBA" id="ARBA00058004"/>
    </source>
</evidence>
<evidence type="ECO:0000256" key="17">
    <source>
        <dbReference type="ARBA" id="ARBA00064003"/>
    </source>
</evidence>
<dbReference type="Pfam" id="PF00512">
    <property type="entry name" value="HisKA"/>
    <property type="match status" value="1"/>
</dbReference>
<feature type="domain" description="Histidine kinase" evidence="23">
    <location>
        <begin position="1014"/>
        <end position="1237"/>
    </location>
</feature>
<dbReference type="InterPro" id="IPR011110">
    <property type="entry name" value="Reg_prop"/>
</dbReference>
<dbReference type="Pfam" id="PF00072">
    <property type="entry name" value="Response_reg"/>
    <property type="match status" value="1"/>
</dbReference>
<dbReference type="InterPro" id="IPR001789">
    <property type="entry name" value="Sig_transdc_resp-reg_receiver"/>
</dbReference>
<dbReference type="OrthoDB" id="5477914at2"/>
<sequence length="1606" mass="172002">MRSFLWRCRRSSAAALLGLTCLAAQPAAPSAPPLARWAQLAPPLFQHILPQAGMPNSLIMALAQDRDGFMWVGTQGGLGRWDGYRFRNYLHIPGDVHSLPDNPINTLHADAAGRLWIGTSSGGLARYDRARDHFINFRAGPTGLSADWITSLADDGDGGLWVGTNGGLDRLPANAEPGRGAVVHYRQADGLPSDGVRALHRDAAGTLWAGTTNGLARWDAQSKRFAVVKLPSANGDAITVASLFSASDGRLWIGTHAHGAMVLDPKTGAIKTMPAPRSIPAIGEPRPGEIWLSSYADGLIAVDTASLRTHTIRHDPYSQDSLINNNVRAMLRDSAGVLWLATDNGISRQYSGWATATVGQSQRIPALEVLSVMPAASGQVWLGTLSGAIHILEPSSGAITSLLSGPAGAHAALPQAGVTSMVPLASGDVAVGTTSGLYRTDSRGKAVAPVPVAGLNSKEDIRVLEPIGDTLWIGTKNNGLHAVALPLAGGAQSVRIPGLASSYVTVVMNGTGGSLWAGSNNGLHRIDTATGTVAETIQNLSNGWVTALAQDRQGRLWIGSFGGIDVMLGRGADGQPRFHRLGAAQGLPNLNISKLLPDRQGYMWASTDDGIARIDPATFAIDTLKRADGVAYPGYWNNSGAVTAEGELLFGGTEGLTVIAPESLQPWRQRPPVVAADIRVGGKQVPGSTQLTILPDANSFAVEFSALDFSAPELNRYAYRLDGFDKDWIATDASRRLASYTNLAPGHYTLQVRGSNRAGVWTEQMLAIDVDVLPAWYQTWWFRSAMALLFGGTLYAAYRWRMRQVAALHETFEREIAARTAEVVQQKEEADERSAELATVNQVAQHLASKLDFDGLIAAVGSQVRDVFDADIAYVALLDRASGWFHFPYVYAEDETPLRYGEGVTSTIIDTGQSLLVAGNGEARRSGPGAAMVGREVYSYLGVPIMAGGVAQGVVSVQSIRPGRIYHANDQRLLETIAAHIGVALQNALLFKEAQAARGKAEEATQAKSMFLANMSHEIRTPMNAVIGLSHLALGTDLSPKQRDYVQKIHNAGNSLLGIINDILDSSKIEAGKLDINLADFDLDDALAHVAAITGGRAVDKGLDCHVDVPADVPRHLHGDALRLGQVLINLLNNAIKFTAEGEVELAIRVLESSADQRRTRLEFAVRDTGIGMTAEQLGKLFQAFTQADGSTTRRFGGTGLGLSISKNLVELMGGTIRAESTPGVGSRFVFDLWFETARHTAPATASRRTASHHAAGQIPRFEGVRILLTEDNDINQQIAIELLTRCGIEVDVAANGRLALECLHAHAPDYYQLVLMDLQMPDMDGHAATKHIRADASYAALPVIAMTASAMYEERQRCKEEGFNDHISKPLIPADLYRMLAQRLSAFLSADQPPPRGAGHAPAVPAVLPGIDLARARTSVNGNEALLAKLLRRFADGQRDAAHRIETALQQHDTTSAVRHAHTLRGLAGSLGAQRVQQLADDIEHALHNPATMAATEGYLHELRWELSRVCDGIVAGYPPEKAANVAGRPHVEWQADLQQLAALMRSMDSDAVDCFASHSDEFTASFGAEDARSIQRCLDQYDFDGAYAALSSVAGKYALDLSHG</sequence>
<evidence type="ECO:0000256" key="1">
    <source>
        <dbReference type="ARBA" id="ARBA00000085"/>
    </source>
</evidence>
<feature type="signal peptide" evidence="22">
    <location>
        <begin position="1"/>
        <end position="23"/>
    </location>
</feature>
<dbReference type="CDD" id="cd00082">
    <property type="entry name" value="HisKA"/>
    <property type="match status" value="1"/>
</dbReference>
<keyword evidence="12" id="KW-1133">Transmembrane helix</keyword>
<evidence type="ECO:0000256" key="6">
    <source>
        <dbReference type="ARBA" id="ARBA00022679"/>
    </source>
</evidence>
<dbReference type="InterPro" id="IPR003594">
    <property type="entry name" value="HATPase_dom"/>
</dbReference>
<dbReference type="FunFam" id="3.30.565.10:FF:000010">
    <property type="entry name" value="Sensor histidine kinase RcsC"/>
    <property type="match status" value="1"/>
</dbReference>
<evidence type="ECO:0000256" key="4">
    <source>
        <dbReference type="ARBA" id="ARBA00022475"/>
    </source>
</evidence>
<feature type="modified residue" description="Phosphohistidine" evidence="20">
    <location>
        <position position="1463"/>
    </location>
</feature>
<evidence type="ECO:0000256" key="13">
    <source>
        <dbReference type="ARBA" id="ARBA00023012"/>
    </source>
</evidence>
<evidence type="ECO:0000256" key="15">
    <source>
        <dbReference type="ARBA" id="ARBA00023136"/>
    </source>
</evidence>
<proteinExistence type="predicted"/>
<keyword evidence="15" id="KW-0472">Membrane</keyword>
<evidence type="ECO:0000259" key="23">
    <source>
        <dbReference type="PROSITE" id="PS50109"/>
    </source>
</evidence>
<dbReference type="Gene3D" id="2.60.40.10">
    <property type="entry name" value="Immunoglobulins"/>
    <property type="match status" value="1"/>
</dbReference>
<dbReference type="Gene3D" id="2.130.10.10">
    <property type="entry name" value="YVTN repeat-like/Quinoprotein amine dehydrogenase"/>
    <property type="match status" value="4"/>
</dbReference>
<dbReference type="Gene3D" id="3.40.50.2300">
    <property type="match status" value="1"/>
</dbReference>
<dbReference type="InterPro" id="IPR008207">
    <property type="entry name" value="Sig_transdc_His_kin_Hpt_dom"/>
</dbReference>
<evidence type="ECO:0000313" key="27">
    <source>
        <dbReference type="Proteomes" id="UP000484015"/>
    </source>
</evidence>
<dbReference type="SUPFAM" id="SSF55874">
    <property type="entry name" value="ATPase domain of HSP90 chaperone/DNA topoisomerase II/histidine kinase"/>
    <property type="match status" value="1"/>
</dbReference>
<evidence type="ECO:0000256" key="19">
    <source>
        <dbReference type="ARBA" id="ARBA00070152"/>
    </source>
</evidence>
<comment type="catalytic activity">
    <reaction evidence="1">
        <text>ATP + protein L-histidine = ADP + protein N-phospho-L-histidine.</text>
        <dbReference type="EC" id="2.7.13.3"/>
    </reaction>
</comment>
<dbReference type="Pfam" id="PF07495">
    <property type="entry name" value="Y_Y_Y"/>
    <property type="match status" value="1"/>
</dbReference>
<evidence type="ECO:0000256" key="12">
    <source>
        <dbReference type="ARBA" id="ARBA00022989"/>
    </source>
</evidence>
<evidence type="ECO:0000313" key="26">
    <source>
        <dbReference type="EMBL" id="MTW05546.1"/>
    </source>
</evidence>
<dbReference type="InterPro" id="IPR015943">
    <property type="entry name" value="WD40/YVTN_repeat-like_dom_sf"/>
</dbReference>
<dbReference type="GO" id="GO:0000155">
    <property type="term" value="F:phosphorelay sensor kinase activity"/>
    <property type="evidence" value="ECO:0007669"/>
    <property type="project" value="InterPro"/>
</dbReference>
<comment type="function">
    <text evidence="16">Member of the two-component regulatory system BvgS/BvgA. Phosphorylates BvgA via a four-step phosphorelay in response to environmental signals.</text>
</comment>
<dbReference type="InterPro" id="IPR036890">
    <property type="entry name" value="HATPase_C_sf"/>
</dbReference>
<dbReference type="Pfam" id="PF01627">
    <property type="entry name" value="Hpt"/>
    <property type="match status" value="1"/>
</dbReference>
<dbReference type="PANTHER" id="PTHR45339:SF1">
    <property type="entry name" value="HYBRID SIGNAL TRANSDUCTION HISTIDINE KINASE J"/>
    <property type="match status" value="1"/>
</dbReference>
<evidence type="ECO:0000256" key="9">
    <source>
        <dbReference type="ARBA" id="ARBA00022741"/>
    </source>
</evidence>
<dbReference type="PROSITE" id="PS50110">
    <property type="entry name" value="RESPONSE_REGULATORY"/>
    <property type="match status" value="1"/>
</dbReference>
<keyword evidence="7" id="KW-0812">Transmembrane</keyword>
<dbReference type="Gene3D" id="1.20.120.160">
    <property type="entry name" value="HPT domain"/>
    <property type="match status" value="1"/>
</dbReference>
<evidence type="ECO:0000259" key="24">
    <source>
        <dbReference type="PROSITE" id="PS50110"/>
    </source>
</evidence>
<evidence type="ECO:0000256" key="5">
    <source>
        <dbReference type="ARBA" id="ARBA00022553"/>
    </source>
</evidence>
<dbReference type="CDD" id="cd16922">
    <property type="entry name" value="HATPase_EvgS-ArcB-TorS-like"/>
    <property type="match status" value="1"/>
</dbReference>
<accession>A0A6L6Q7R2</accession>
<dbReference type="CDD" id="cd17546">
    <property type="entry name" value="REC_hyHK_CKI1_RcsC-like"/>
    <property type="match status" value="1"/>
</dbReference>
<dbReference type="SMART" id="SM00388">
    <property type="entry name" value="HisKA"/>
    <property type="match status" value="1"/>
</dbReference>
<dbReference type="InterPro" id="IPR036641">
    <property type="entry name" value="HPT_dom_sf"/>
</dbReference>
<dbReference type="InterPro" id="IPR011123">
    <property type="entry name" value="Y_Y_Y"/>
</dbReference>
<feature type="domain" description="Response regulatory" evidence="24">
    <location>
        <begin position="1266"/>
        <end position="1385"/>
    </location>
</feature>
<dbReference type="RefSeq" id="WP_155441896.1">
    <property type="nucleotide sequence ID" value="NZ_WNLA01000026.1"/>
</dbReference>
<dbReference type="SUPFAM" id="SSF50998">
    <property type="entry name" value="Quinoprotein alcohol dehydrogenase-like"/>
    <property type="match status" value="1"/>
</dbReference>
<dbReference type="Gene3D" id="3.30.565.10">
    <property type="entry name" value="Histidine kinase-like ATPase, C-terminal domain"/>
    <property type="match status" value="1"/>
</dbReference>
<name>A0A6L6Q7R2_9BURK</name>
<keyword evidence="14" id="KW-0843">Virulence</keyword>
<dbReference type="SMART" id="SM00387">
    <property type="entry name" value="HATPase_c"/>
    <property type="match status" value="1"/>
</dbReference>
<dbReference type="InterPro" id="IPR003661">
    <property type="entry name" value="HisK_dim/P_dom"/>
</dbReference>
<evidence type="ECO:0000256" key="3">
    <source>
        <dbReference type="ARBA" id="ARBA00012438"/>
    </source>
</evidence>
<keyword evidence="4" id="KW-1003">Cell membrane</keyword>
<dbReference type="Proteomes" id="UP000484015">
    <property type="component" value="Unassembled WGS sequence"/>
</dbReference>
<dbReference type="InterPro" id="IPR029016">
    <property type="entry name" value="GAF-like_dom_sf"/>
</dbReference>
<dbReference type="Pfam" id="PF13185">
    <property type="entry name" value="GAF_2"/>
    <property type="match status" value="1"/>
</dbReference>
<organism evidence="26 27">
    <name type="scientific">Pseudoduganella ginsengisoli</name>
    <dbReference type="NCBI Taxonomy" id="1462440"/>
    <lineage>
        <taxon>Bacteria</taxon>
        <taxon>Pseudomonadati</taxon>
        <taxon>Pseudomonadota</taxon>
        <taxon>Betaproteobacteria</taxon>
        <taxon>Burkholderiales</taxon>
        <taxon>Oxalobacteraceae</taxon>
        <taxon>Telluria group</taxon>
        <taxon>Pseudoduganella</taxon>
    </lineage>
</organism>
<dbReference type="InterPro" id="IPR004358">
    <property type="entry name" value="Sig_transdc_His_kin-like_C"/>
</dbReference>
<dbReference type="EMBL" id="WNLA01000026">
    <property type="protein sequence ID" value="MTW05546.1"/>
    <property type="molecule type" value="Genomic_DNA"/>
</dbReference>
<dbReference type="FunFam" id="1.10.287.130:FF:000002">
    <property type="entry name" value="Two-component osmosensing histidine kinase"/>
    <property type="match status" value="1"/>
</dbReference>
<evidence type="ECO:0000256" key="8">
    <source>
        <dbReference type="ARBA" id="ARBA00022729"/>
    </source>
</evidence>
<dbReference type="SUPFAM" id="SSF47384">
    <property type="entry name" value="Homodimeric domain of signal transducing histidine kinase"/>
    <property type="match status" value="1"/>
</dbReference>
<evidence type="ECO:0000256" key="21">
    <source>
        <dbReference type="PROSITE-ProRule" id="PRU00169"/>
    </source>
</evidence>
<evidence type="ECO:0000256" key="22">
    <source>
        <dbReference type="SAM" id="SignalP"/>
    </source>
</evidence>
<dbReference type="SUPFAM" id="SSF52172">
    <property type="entry name" value="CheY-like"/>
    <property type="match status" value="1"/>
</dbReference>
<keyword evidence="6" id="KW-0808">Transferase</keyword>
<gene>
    <name evidence="26" type="ORF">GM668_26035</name>
</gene>
<dbReference type="PRINTS" id="PR00344">
    <property type="entry name" value="BCTRLSENSOR"/>
</dbReference>
<feature type="modified residue" description="4-aspartylphosphate" evidence="21">
    <location>
        <position position="1318"/>
    </location>
</feature>
<feature type="chain" id="PRO_5026977379" description="Sensory/regulatory protein RpfC" evidence="22">
    <location>
        <begin position="24"/>
        <end position="1606"/>
    </location>
</feature>
<dbReference type="PROSITE" id="PS50894">
    <property type="entry name" value="HPT"/>
    <property type="match status" value="1"/>
</dbReference>
<dbReference type="GO" id="GO:0005886">
    <property type="term" value="C:plasma membrane"/>
    <property type="evidence" value="ECO:0007669"/>
    <property type="project" value="UniProtKB-SubCell"/>
</dbReference>
<evidence type="ECO:0000256" key="14">
    <source>
        <dbReference type="ARBA" id="ARBA00023026"/>
    </source>
</evidence>
<reference evidence="26 27" key="1">
    <citation type="submission" date="2019-11" db="EMBL/GenBank/DDBJ databases">
        <title>Type strains purchased from KCTC, JCM and DSMZ.</title>
        <authorList>
            <person name="Lu H."/>
        </authorList>
    </citation>
    <scope>NUCLEOTIDE SEQUENCE [LARGE SCALE GENOMIC DNA]</scope>
    <source>
        <strain evidence="26 27">KCTC 42409</strain>
    </source>
</reference>
<evidence type="ECO:0000256" key="10">
    <source>
        <dbReference type="ARBA" id="ARBA00022777"/>
    </source>
</evidence>
<evidence type="ECO:0000256" key="7">
    <source>
        <dbReference type="ARBA" id="ARBA00022692"/>
    </source>
</evidence>
<evidence type="ECO:0000259" key="25">
    <source>
        <dbReference type="PROSITE" id="PS50894"/>
    </source>
</evidence>
<comment type="subunit">
    <text evidence="17">At low DSF concentrations, interacts with RpfF.</text>
</comment>